<keyword evidence="9" id="KW-0119">Carbohydrate metabolism</keyword>
<dbReference type="PANTHER" id="PTHR42655">
    <property type="entry name" value="GLYCOGEN PHOSPHORYLASE"/>
    <property type="match status" value="1"/>
</dbReference>
<comment type="function">
    <text evidence="10">Phosphorylase is an important allosteric enzyme in carbohydrate metabolism. Enzymes from different sources differ in their regulatory mechanisms and in their natural substrates. However, all known phosphorylases share catalytic and structural properties.</text>
</comment>
<dbReference type="NCBIfam" id="TIGR02094">
    <property type="entry name" value="more_P_ylases"/>
    <property type="match status" value="1"/>
</dbReference>
<comment type="cofactor">
    <cofactor evidence="2">
        <name>pyridoxal 5'-phosphate</name>
        <dbReference type="ChEBI" id="CHEBI:597326"/>
    </cofactor>
</comment>
<evidence type="ECO:0000256" key="6">
    <source>
        <dbReference type="ARBA" id="ARBA00022676"/>
    </source>
</evidence>
<comment type="similarity">
    <text evidence="3">Belongs to the glycogen phosphorylase family.</text>
</comment>
<evidence type="ECO:0000256" key="8">
    <source>
        <dbReference type="ARBA" id="ARBA00022898"/>
    </source>
</evidence>
<feature type="domain" description="DUF3417" evidence="12">
    <location>
        <begin position="31"/>
        <end position="144"/>
    </location>
</feature>
<evidence type="ECO:0000256" key="11">
    <source>
        <dbReference type="PIRSR" id="PIRSR000460-1"/>
    </source>
</evidence>
<dbReference type="KEGG" id="gom:D7316_01000"/>
<dbReference type="PROSITE" id="PS00102">
    <property type="entry name" value="PHOSPHORYLASE"/>
    <property type="match status" value="1"/>
</dbReference>
<gene>
    <name evidence="13" type="primary">glgP</name>
    <name evidence="13" type="ORF">D7316_01000</name>
</gene>
<dbReference type="SUPFAM" id="SSF53756">
    <property type="entry name" value="UDP-Glycosyltransferase/glycogen phosphorylase"/>
    <property type="match status" value="1"/>
</dbReference>
<dbReference type="InterPro" id="IPR011834">
    <property type="entry name" value="Agluc_phsphrylas"/>
</dbReference>
<dbReference type="GO" id="GO:0008184">
    <property type="term" value="F:glycogen phosphorylase activity"/>
    <property type="evidence" value="ECO:0007669"/>
    <property type="project" value="InterPro"/>
</dbReference>
<evidence type="ECO:0000256" key="5">
    <source>
        <dbReference type="ARBA" id="ARBA00022533"/>
    </source>
</evidence>
<proteinExistence type="inferred from homology"/>
<evidence type="ECO:0000256" key="2">
    <source>
        <dbReference type="ARBA" id="ARBA00001933"/>
    </source>
</evidence>
<evidence type="ECO:0000256" key="10">
    <source>
        <dbReference type="ARBA" id="ARBA00025174"/>
    </source>
</evidence>
<evidence type="ECO:0000256" key="1">
    <source>
        <dbReference type="ARBA" id="ARBA00001275"/>
    </source>
</evidence>
<keyword evidence="5" id="KW-0021">Allosteric enzyme</keyword>
<dbReference type="InterPro" id="IPR024517">
    <property type="entry name" value="Glycogen_phosphorylase_DUF3417"/>
</dbReference>
<dbReference type="InterPro" id="IPR052182">
    <property type="entry name" value="Glycogen/Maltodextrin_Phosph"/>
</dbReference>
<reference evidence="13 14" key="1">
    <citation type="submission" date="2018-11" db="EMBL/GenBank/DDBJ databases">
        <title>Gordonia insulae sp. nov., isolated from an island soil.</title>
        <authorList>
            <person name="Kim Y.S."/>
            <person name="Kim S.B."/>
        </authorList>
    </citation>
    <scope>NUCLEOTIDE SEQUENCE [LARGE SCALE GENOMIC DNA]</scope>
    <source>
        <strain evidence="13 14">MMS17-SY073</strain>
    </source>
</reference>
<comment type="catalytic activity">
    <reaction evidence="1">
        <text>[(1-&gt;4)-alpha-D-glucosyl](n) + phosphate = [(1-&gt;4)-alpha-D-glucosyl](n-1) + alpha-D-glucose 1-phosphate</text>
        <dbReference type="Rhea" id="RHEA:41732"/>
        <dbReference type="Rhea" id="RHEA-COMP:9584"/>
        <dbReference type="Rhea" id="RHEA-COMP:9586"/>
        <dbReference type="ChEBI" id="CHEBI:15444"/>
        <dbReference type="ChEBI" id="CHEBI:43474"/>
        <dbReference type="ChEBI" id="CHEBI:58601"/>
        <dbReference type="EC" id="2.4.1.1"/>
    </reaction>
</comment>
<dbReference type="InterPro" id="IPR000811">
    <property type="entry name" value="Glyco_trans_35"/>
</dbReference>
<feature type="modified residue" description="N6-(pyridoxal phosphate)lysine" evidence="11">
    <location>
        <position position="628"/>
    </location>
</feature>
<protein>
    <recommendedName>
        <fullName evidence="4">glycogen phosphorylase</fullName>
        <ecNumber evidence="4">2.4.1.1</ecNumber>
    </recommendedName>
</protein>
<dbReference type="Gene3D" id="3.40.50.2000">
    <property type="entry name" value="Glycogen Phosphorylase B"/>
    <property type="match status" value="3"/>
</dbReference>
<sequence length="899" mass="98500">MFISVESQSRSLLGTVYPVKAFRRFTVRVPLPTELADLTALAHNLRWVWHAPTQELFESIDPDLWRDTADPLRLLAEVDPERFAELAADPGFRDRLTAAADDLSRYIDDPRWFGDDYIADLGPESVAPQGIAYFSMEFGISEVLPIYSGGLGILAGDHLKAASDLGLPLIGVGLFYRSGYFHQSLSHDGWQIERYPVNDPTSLPLTMLTDGDEPVVVTISMPGGRTLRAQVWVATVGRIPLLLLDSDVPPNDEELRSVTDRLYGGDQDHRIKQEILLGIGGVRAVREYVRLSGHAEPTVFHMNEGHAGFLGVERIRELISGADALDFDTAEAVVRASNIFTTHTPVPAGIDRFPRDMVRYYLDADERGCSRLLPGLETTMVVDLGDEADPGVFNMAHMGFRLGQRSNGVSQLHGEVSRAMFADLWPGFDADEVPIGAVTNGVHGPTWIARRWQELAGGDDDGGAAAVAGLPSAEIWRIRSTLRAELVDEVRRRTHASGRERGFTDAELGWTADIFDPNALTIGFARRAATYKRLTLMLRDPDRMRRILTDPDRPVQLVIGGKAHPADDGGKALIQQVVRFTDDPDLRDRIVFLPDYDISMARDIYAGCDVWLNNPVRPMEACGTSGMKSAMNGGLNLSIMDGWWDEMADGENGWAIPSAEGVADEHRRDDLEAEALYSLLEESVIPLFYNRSADGVPERWVDMVRHTLTRLGPEVQASRMVRDYTTALYGPASTQFASICADGFAPARDLADYRKVLDRSWSSVQIAGIDESGSGASLDHDSPQRVSLTLTAHVALGELSPERVRVQALVGRVTDAGEIVDPVIAEMDPTSGTDPSGRTLFVATISPARSGRHGYTARVLPRHPQLSDDAELGLVRYPVGTAEDAGPGRTDVLVPGANT</sequence>
<name>A0A3G8JIJ7_9ACTN</name>
<evidence type="ECO:0000313" key="14">
    <source>
        <dbReference type="Proteomes" id="UP000271469"/>
    </source>
</evidence>
<dbReference type="GO" id="GO:0005975">
    <property type="term" value="P:carbohydrate metabolic process"/>
    <property type="evidence" value="ECO:0007669"/>
    <property type="project" value="InterPro"/>
</dbReference>
<evidence type="ECO:0000256" key="7">
    <source>
        <dbReference type="ARBA" id="ARBA00022679"/>
    </source>
</evidence>
<evidence type="ECO:0000256" key="9">
    <source>
        <dbReference type="ARBA" id="ARBA00023277"/>
    </source>
</evidence>
<keyword evidence="6 13" id="KW-0328">Glycosyltransferase</keyword>
<evidence type="ECO:0000256" key="3">
    <source>
        <dbReference type="ARBA" id="ARBA00006047"/>
    </source>
</evidence>
<dbReference type="PANTHER" id="PTHR42655:SF1">
    <property type="entry name" value="GLYCOGEN PHOSPHORYLASE"/>
    <property type="match status" value="1"/>
</dbReference>
<evidence type="ECO:0000259" key="12">
    <source>
        <dbReference type="Pfam" id="PF11897"/>
    </source>
</evidence>
<evidence type="ECO:0000313" key="13">
    <source>
        <dbReference type="EMBL" id="AZG44415.1"/>
    </source>
</evidence>
<dbReference type="Proteomes" id="UP000271469">
    <property type="component" value="Chromosome"/>
</dbReference>
<dbReference type="AlphaFoldDB" id="A0A3G8JIJ7"/>
<keyword evidence="8 11" id="KW-0663">Pyridoxal phosphate</keyword>
<dbReference type="GO" id="GO:0030170">
    <property type="term" value="F:pyridoxal phosphate binding"/>
    <property type="evidence" value="ECO:0007669"/>
    <property type="project" value="InterPro"/>
</dbReference>
<dbReference type="PIRSF" id="PIRSF000460">
    <property type="entry name" value="Pprylas_GlgP"/>
    <property type="match status" value="1"/>
</dbReference>
<dbReference type="Pfam" id="PF00343">
    <property type="entry name" value="Phosphorylase"/>
    <property type="match status" value="1"/>
</dbReference>
<keyword evidence="14" id="KW-1185">Reference proteome</keyword>
<keyword evidence="7 13" id="KW-0808">Transferase</keyword>
<dbReference type="EC" id="2.4.1.1" evidence="4"/>
<organism evidence="13 14">
    <name type="scientific">Gordonia insulae</name>
    <dbReference type="NCBI Taxonomy" id="2420509"/>
    <lineage>
        <taxon>Bacteria</taxon>
        <taxon>Bacillati</taxon>
        <taxon>Actinomycetota</taxon>
        <taxon>Actinomycetes</taxon>
        <taxon>Mycobacteriales</taxon>
        <taxon>Gordoniaceae</taxon>
        <taxon>Gordonia</taxon>
    </lineage>
</organism>
<dbReference type="Pfam" id="PF11897">
    <property type="entry name" value="DUF3417"/>
    <property type="match status" value="1"/>
</dbReference>
<accession>A0A3G8JIJ7</accession>
<dbReference type="InterPro" id="IPR035090">
    <property type="entry name" value="Pyridoxal_P_attach_site"/>
</dbReference>
<evidence type="ECO:0000256" key="4">
    <source>
        <dbReference type="ARBA" id="ARBA00012591"/>
    </source>
</evidence>
<dbReference type="EMBL" id="CP033972">
    <property type="protein sequence ID" value="AZG44415.1"/>
    <property type="molecule type" value="Genomic_DNA"/>
</dbReference>